<reference evidence="4" key="1">
    <citation type="submission" date="2022-07" db="EMBL/GenBank/DDBJ databases">
        <title>Genome Sequence of Leucocoprinus birnbaumii.</title>
        <authorList>
            <person name="Buettner E."/>
        </authorList>
    </citation>
    <scope>NUCLEOTIDE SEQUENCE</scope>
    <source>
        <strain evidence="4">VT141</strain>
    </source>
</reference>
<feature type="compositionally biased region" description="Polar residues" evidence="1">
    <location>
        <begin position="227"/>
        <end position="251"/>
    </location>
</feature>
<feature type="compositionally biased region" description="Polar residues" evidence="1">
    <location>
        <begin position="274"/>
        <end position="289"/>
    </location>
</feature>
<proteinExistence type="predicted"/>
<feature type="compositionally biased region" description="Basic residues" evidence="1">
    <location>
        <begin position="34"/>
        <end position="46"/>
    </location>
</feature>
<dbReference type="EMBL" id="JANIEX010000671">
    <property type="protein sequence ID" value="KAJ3564340.1"/>
    <property type="molecule type" value="Genomic_DNA"/>
</dbReference>
<feature type="transmembrane region" description="Helical" evidence="2">
    <location>
        <begin position="534"/>
        <end position="552"/>
    </location>
</feature>
<feature type="region of interest" description="Disordered" evidence="1">
    <location>
        <begin position="187"/>
        <end position="306"/>
    </location>
</feature>
<feature type="transmembrane region" description="Helical" evidence="2">
    <location>
        <begin position="404"/>
        <end position="426"/>
    </location>
</feature>
<feature type="transmembrane region" description="Helical" evidence="2">
    <location>
        <begin position="489"/>
        <end position="513"/>
    </location>
</feature>
<evidence type="ECO:0000259" key="3">
    <source>
        <dbReference type="Pfam" id="PF20153"/>
    </source>
</evidence>
<feature type="transmembrane region" description="Helical" evidence="2">
    <location>
        <begin position="456"/>
        <end position="483"/>
    </location>
</feature>
<comment type="caution">
    <text evidence="4">The sequence shown here is derived from an EMBL/GenBank/DDBJ whole genome shotgun (WGS) entry which is preliminary data.</text>
</comment>
<feature type="region of interest" description="Disordered" evidence="1">
    <location>
        <begin position="1"/>
        <end position="113"/>
    </location>
</feature>
<feature type="compositionally biased region" description="Low complexity" evidence="1">
    <location>
        <begin position="187"/>
        <end position="201"/>
    </location>
</feature>
<organism evidence="4 5">
    <name type="scientific">Leucocoprinus birnbaumii</name>
    <dbReference type="NCBI Taxonomy" id="56174"/>
    <lineage>
        <taxon>Eukaryota</taxon>
        <taxon>Fungi</taxon>
        <taxon>Dikarya</taxon>
        <taxon>Basidiomycota</taxon>
        <taxon>Agaricomycotina</taxon>
        <taxon>Agaricomycetes</taxon>
        <taxon>Agaricomycetidae</taxon>
        <taxon>Agaricales</taxon>
        <taxon>Agaricineae</taxon>
        <taxon>Agaricaceae</taxon>
        <taxon>Leucocoprinus</taxon>
    </lineage>
</organism>
<feature type="compositionally biased region" description="Polar residues" evidence="1">
    <location>
        <begin position="55"/>
        <end position="66"/>
    </location>
</feature>
<protein>
    <recommendedName>
        <fullName evidence="3">DUF6535 domain-containing protein</fullName>
    </recommendedName>
</protein>
<name>A0AAD5VPZ6_9AGAR</name>
<keyword evidence="5" id="KW-1185">Reference proteome</keyword>
<accession>A0AAD5VPZ6</accession>
<feature type="transmembrane region" description="Helical" evidence="2">
    <location>
        <begin position="331"/>
        <end position="353"/>
    </location>
</feature>
<evidence type="ECO:0000256" key="1">
    <source>
        <dbReference type="SAM" id="MobiDB-lite"/>
    </source>
</evidence>
<keyword evidence="2" id="KW-0472">Membrane</keyword>
<keyword evidence="2" id="KW-0812">Transmembrane</keyword>
<feature type="compositionally biased region" description="Low complexity" evidence="1">
    <location>
        <begin position="256"/>
        <end position="270"/>
    </location>
</feature>
<dbReference type="AlphaFoldDB" id="A0AAD5VPZ6"/>
<gene>
    <name evidence="4" type="ORF">NP233_g8360</name>
</gene>
<dbReference type="Proteomes" id="UP001213000">
    <property type="component" value="Unassembled WGS sequence"/>
</dbReference>
<evidence type="ECO:0000256" key="2">
    <source>
        <dbReference type="SAM" id="Phobius"/>
    </source>
</evidence>
<feature type="domain" description="DUF6535" evidence="3">
    <location>
        <begin position="306"/>
        <end position="483"/>
    </location>
</feature>
<evidence type="ECO:0000313" key="4">
    <source>
        <dbReference type="EMBL" id="KAJ3564340.1"/>
    </source>
</evidence>
<feature type="region of interest" description="Disordered" evidence="1">
    <location>
        <begin position="130"/>
        <end position="171"/>
    </location>
</feature>
<sequence>MSAVPSSQNAHTVLPVRSESTGHNLVKPPERPLKRSTPKSTSVKKRPLSDLEESPQPTKSNTSSSARKLRQPPLKLQLPLHDDDHFDSHPPSPTRPLKQLPRTLIVPKSRAKSVDDTILNKSVTRPLFRNVSGTRAKEKKPLAPAATYVEEQNSGPRGRKRQRQATSFNPSPVFRYFPYTFVANPVAPSSSTGSASPPQYSVVPKGAQQVPTSSFTFNPKSPALPTRQDQAVSTEQMDASILSGTTANTNPDEMVDSLPSGDTPSPDSGPEQPNGETSPSSSSPLNTHNACPCHQRAKEEDQTNPWQTCSGFAKELIEEENSNWKDEVDKLLLFAALFSGVVTAFTLESYHAVQSDNPAQMTVLLMQTMVRQLDNMTNPQSSNSAIDLNPRIHVTESAKRVNTLWFTSLALSLSTAVLGMLCLQWIREANRSANIPHHRHLAIRYMRKEGMRKWRVFTILKLLPALLIAALLLFFAGLMEIIWRVDGGLATPATIIIGLTVSFVIFTTIAPIIQTLSLSSRAKQPQCPYKSPQAWILHKAIISFGKYTYILFSKCRNHEKRYDLPSVWKIRSWLGYDIFQLDHRQQKADSETADVGHALGWIAMTFFHCQDLAEAVLRCLRDLDHHVLEAFLARLDPRRGIAIRKKRDELIKNDRSVYDQQPGKVRYIQDLIVSHTLDHLAANIERRHMSTSLLQQRTAMFLRINRNEETMDVDIGCPVNRDNVNSLPAGKHSPVLVYSEYVSYENTDTKDDILRCINEMLQKNLDCKPTHIRGIFHILWSLLEAREPSQPVPAILSETLNIAMAWSSVNSASTAVNAVGLSPNDPEDKKLSRVKLATILSKLVFACKGADDWEIVDKYNRQLDIWISQEFGGEIKVDFTSESEAANVRQYPNLERFLVWQNLDNDEPDEPLPVPLSDPFD</sequence>
<feature type="compositionally biased region" description="Polar residues" evidence="1">
    <location>
        <begin position="1"/>
        <end position="11"/>
    </location>
</feature>
<feature type="compositionally biased region" description="Polar residues" evidence="1">
    <location>
        <begin position="209"/>
        <end position="219"/>
    </location>
</feature>
<keyword evidence="2" id="KW-1133">Transmembrane helix</keyword>
<dbReference type="Pfam" id="PF20153">
    <property type="entry name" value="DUF6535"/>
    <property type="match status" value="1"/>
</dbReference>
<evidence type="ECO:0000313" key="5">
    <source>
        <dbReference type="Proteomes" id="UP001213000"/>
    </source>
</evidence>
<dbReference type="InterPro" id="IPR045338">
    <property type="entry name" value="DUF6535"/>
</dbReference>